<evidence type="ECO:0000259" key="6">
    <source>
        <dbReference type="Pfam" id="PF12851"/>
    </source>
</evidence>
<dbReference type="Pfam" id="PF12851">
    <property type="entry name" value="Tet_JBP"/>
    <property type="match status" value="1"/>
</dbReference>
<keyword evidence="2" id="KW-0479">Metal-binding</keyword>
<dbReference type="InParanoid" id="F8PH67"/>
<evidence type="ECO:0000256" key="1">
    <source>
        <dbReference type="ARBA" id="ARBA00001954"/>
    </source>
</evidence>
<evidence type="ECO:0000313" key="7">
    <source>
        <dbReference type="EMBL" id="EGO04451.1"/>
    </source>
</evidence>
<name>F8PH67_SERL3</name>
<organism evidence="8">
    <name type="scientific">Serpula lacrymans var. lacrymans (strain S7.3)</name>
    <name type="common">Dry rot fungus</name>
    <dbReference type="NCBI Taxonomy" id="936435"/>
    <lineage>
        <taxon>Eukaryota</taxon>
        <taxon>Fungi</taxon>
        <taxon>Dikarya</taxon>
        <taxon>Basidiomycota</taxon>
        <taxon>Agaricomycotina</taxon>
        <taxon>Agaricomycetes</taxon>
        <taxon>Agaricomycetidae</taxon>
        <taxon>Boletales</taxon>
        <taxon>Coniophorineae</taxon>
        <taxon>Serpulaceae</taxon>
        <taxon>Serpula</taxon>
    </lineage>
</organism>
<keyword evidence="3" id="KW-0223">Dioxygenase</keyword>
<feature type="non-terminal residue" evidence="7">
    <location>
        <position position="1"/>
    </location>
</feature>
<protein>
    <recommendedName>
        <fullName evidence="6">2OGFeDO JBP1/TET oxygenase domain-containing protein</fullName>
    </recommendedName>
</protein>
<evidence type="ECO:0000256" key="3">
    <source>
        <dbReference type="ARBA" id="ARBA00022964"/>
    </source>
</evidence>
<sequence length="134" mass="14827">STGELWLQSFVETGALMSAILRVAHLVLYELAWEALVQVEDHMDDVTVLKAGSSVYNVLSIISNRETPVHQDCLSKVEWYDMLASIRDYNEAILELIGAGFCFKFDSGTIAAFSGKLLNHGVLSCSGEKICFTY</sequence>
<gene>
    <name evidence="7" type="ORF">SERLA73DRAFT_37144</name>
</gene>
<keyword evidence="8" id="KW-1185">Reference proteome</keyword>
<dbReference type="OrthoDB" id="3200752at2759"/>
<dbReference type="OMA" id="CARLWDS"/>
<dbReference type="EMBL" id="GL945474">
    <property type="protein sequence ID" value="EGO04451.1"/>
    <property type="molecule type" value="Genomic_DNA"/>
</dbReference>
<dbReference type="InterPro" id="IPR024779">
    <property type="entry name" value="2OGFeDO_JBP1/TET_oxygenase_dom"/>
</dbReference>
<comment type="cofactor">
    <cofactor evidence="1">
        <name>Fe(2+)</name>
        <dbReference type="ChEBI" id="CHEBI:29033"/>
    </cofactor>
</comment>
<keyword evidence="5" id="KW-0408">Iron</keyword>
<dbReference type="GO" id="GO:0051213">
    <property type="term" value="F:dioxygenase activity"/>
    <property type="evidence" value="ECO:0007669"/>
    <property type="project" value="UniProtKB-KW"/>
</dbReference>
<proteinExistence type="predicted"/>
<evidence type="ECO:0000256" key="5">
    <source>
        <dbReference type="ARBA" id="ARBA00023004"/>
    </source>
</evidence>
<reference evidence="8" key="1">
    <citation type="journal article" date="2011" name="Science">
        <title>The plant cell wall-decomposing machinery underlies the functional diversity of forest fungi.</title>
        <authorList>
            <person name="Eastwood D.C."/>
            <person name="Floudas D."/>
            <person name="Binder M."/>
            <person name="Majcherczyk A."/>
            <person name="Schneider P."/>
            <person name="Aerts A."/>
            <person name="Asiegbu F.O."/>
            <person name="Baker S.E."/>
            <person name="Barry K."/>
            <person name="Bendiksby M."/>
            <person name="Blumentritt M."/>
            <person name="Coutinho P.M."/>
            <person name="Cullen D."/>
            <person name="de Vries R.P."/>
            <person name="Gathman A."/>
            <person name="Goodell B."/>
            <person name="Henrissat B."/>
            <person name="Ihrmark K."/>
            <person name="Kauserud H."/>
            <person name="Kohler A."/>
            <person name="LaButti K."/>
            <person name="Lapidus A."/>
            <person name="Lavin J.L."/>
            <person name="Lee Y.-H."/>
            <person name="Lindquist E."/>
            <person name="Lilly W."/>
            <person name="Lucas S."/>
            <person name="Morin E."/>
            <person name="Murat C."/>
            <person name="Oguiza J.A."/>
            <person name="Park J."/>
            <person name="Pisabarro A.G."/>
            <person name="Riley R."/>
            <person name="Rosling A."/>
            <person name="Salamov A."/>
            <person name="Schmidt O."/>
            <person name="Schmutz J."/>
            <person name="Skrede I."/>
            <person name="Stenlid J."/>
            <person name="Wiebenga A."/>
            <person name="Xie X."/>
            <person name="Kuees U."/>
            <person name="Hibbett D.S."/>
            <person name="Hoffmeister D."/>
            <person name="Hoegberg N."/>
            <person name="Martin F."/>
            <person name="Grigoriev I.V."/>
            <person name="Watkinson S.C."/>
        </authorList>
    </citation>
    <scope>NUCLEOTIDE SEQUENCE [LARGE SCALE GENOMIC DNA]</scope>
    <source>
        <strain evidence="8">strain S7.3</strain>
    </source>
</reference>
<dbReference type="AlphaFoldDB" id="F8PH67"/>
<feature type="non-terminal residue" evidence="7">
    <location>
        <position position="134"/>
    </location>
</feature>
<accession>F8PH67</accession>
<dbReference type="HOGENOM" id="CLU_039070_2_0_1"/>
<keyword evidence="4" id="KW-0560">Oxidoreductase</keyword>
<feature type="domain" description="2OGFeDO JBP1/TET oxygenase" evidence="6">
    <location>
        <begin position="12"/>
        <end position="124"/>
    </location>
</feature>
<evidence type="ECO:0000313" key="8">
    <source>
        <dbReference type="Proteomes" id="UP000008063"/>
    </source>
</evidence>
<dbReference type="Proteomes" id="UP000008063">
    <property type="component" value="Unassembled WGS sequence"/>
</dbReference>
<evidence type="ECO:0000256" key="4">
    <source>
        <dbReference type="ARBA" id="ARBA00023002"/>
    </source>
</evidence>
<dbReference type="GO" id="GO:0046872">
    <property type="term" value="F:metal ion binding"/>
    <property type="evidence" value="ECO:0007669"/>
    <property type="project" value="UniProtKB-KW"/>
</dbReference>
<evidence type="ECO:0000256" key="2">
    <source>
        <dbReference type="ARBA" id="ARBA00022723"/>
    </source>
</evidence>